<gene>
    <name evidence="1" type="ORF">GCM10023184_33820</name>
</gene>
<dbReference type="RefSeq" id="WP_345256965.1">
    <property type="nucleotide sequence ID" value="NZ_BAABGY010000011.1"/>
</dbReference>
<accession>A0ABP8HDU2</accession>
<sequence>MDSRPPFLTDPYGLHVFGLEAHCGDTGVSEGRYNEFRSAVERPALIIRYAEPPRRYYLRSLGWDFSVLLEAAPEHDHWVVRACTFNPADAYLQGLIRGGELLSEGDYNL</sequence>
<dbReference type="Proteomes" id="UP001501725">
    <property type="component" value="Unassembled WGS sequence"/>
</dbReference>
<name>A0ABP8HDU2_9BACT</name>
<comment type="caution">
    <text evidence="1">The sequence shown here is derived from an EMBL/GenBank/DDBJ whole genome shotgun (WGS) entry which is preliminary data.</text>
</comment>
<evidence type="ECO:0000313" key="1">
    <source>
        <dbReference type="EMBL" id="GAA4337815.1"/>
    </source>
</evidence>
<organism evidence="1 2">
    <name type="scientific">Flaviaesturariibacter amylovorans</name>
    <dbReference type="NCBI Taxonomy" id="1084520"/>
    <lineage>
        <taxon>Bacteria</taxon>
        <taxon>Pseudomonadati</taxon>
        <taxon>Bacteroidota</taxon>
        <taxon>Chitinophagia</taxon>
        <taxon>Chitinophagales</taxon>
        <taxon>Chitinophagaceae</taxon>
        <taxon>Flaviaestuariibacter</taxon>
    </lineage>
</organism>
<proteinExistence type="predicted"/>
<protein>
    <submittedName>
        <fullName evidence="1">Uncharacterized protein</fullName>
    </submittedName>
</protein>
<reference evidence="2" key="1">
    <citation type="journal article" date="2019" name="Int. J. Syst. Evol. Microbiol.">
        <title>The Global Catalogue of Microorganisms (GCM) 10K type strain sequencing project: providing services to taxonomists for standard genome sequencing and annotation.</title>
        <authorList>
            <consortium name="The Broad Institute Genomics Platform"/>
            <consortium name="The Broad Institute Genome Sequencing Center for Infectious Disease"/>
            <person name="Wu L."/>
            <person name="Ma J."/>
        </authorList>
    </citation>
    <scope>NUCLEOTIDE SEQUENCE [LARGE SCALE GENOMIC DNA]</scope>
    <source>
        <strain evidence="2">JCM 17919</strain>
    </source>
</reference>
<dbReference type="EMBL" id="BAABGY010000011">
    <property type="protein sequence ID" value="GAA4337815.1"/>
    <property type="molecule type" value="Genomic_DNA"/>
</dbReference>
<evidence type="ECO:0000313" key="2">
    <source>
        <dbReference type="Proteomes" id="UP001501725"/>
    </source>
</evidence>
<keyword evidence="2" id="KW-1185">Reference proteome</keyword>